<dbReference type="Proteomes" id="UP000269721">
    <property type="component" value="Unassembled WGS sequence"/>
</dbReference>
<dbReference type="EMBL" id="ML000031">
    <property type="protein sequence ID" value="RKO84498.1"/>
    <property type="molecule type" value="Genomic_DNA"/>
</dbReference>
<evidence type="ECO:0000313" key="3">
    <source>
        <dbReference type="Proteomes" id="UP000269721"/>
    </source>
</evidence>
<gene>
    <name evidence="2" type="ORF">BDK51DRAFT_48967</name>
</gene>
<organism evidence="2 3">
    <name type="scientific">Blyttiomyces helicus</name>
    <dbReference type="NCBI Taxonomy" id="388810"/>
    <lineage>
        <taxon>Eukaryota</taxon>
        <taxon>Fungi</taxon>
        <taxon>Fungi incertae sedis</taxon>
        <taxon>Chytridiomycota</taxon>
        <taxon>Chytridiomycota incertae sedis</taxon>
        <taxon>Chytridiomycetes</taxon>
        <taxon>Chytridiomycetes incertae sedis</taxon>
        <taxon>Blyttiomyces</taxon>
    </lineage>
</organism>
<accession>A0A4P9W1B0</accession>
<feature type="region of interest" description="Disordered" evidence="1">
    <location>
        <begin position="1"/>
        <end position="85"/>
    </location>
</feature>
<feature type="compositionally biased region" description="Basic and acidic residues" evidence="1">
    <location>
        <begin position="1"/>
        <end position="10"/>
    </location>
</feature>
<feature type="compositionally biased region" description="Basic residues" evidence="1">
    <location>
        <begin position="42"/>
        <end position="55"/>
    </location>
</feature>
<name>A0A4P9W1B0_9FUNG</name>
<protein>
    <submittedName>
        <fullName evidence="2">Uncharacterized protein</fullName>
    </submittedName>
</protein>
<dbReference type="AlphaFoldDB" id="A0A4P9W1B0"/>
<reference evidence="3" key="1">
    <citation type="journal article" date="2018" name="Nat. Microbiol.">
        <title>Leveraging single-cell genomics to expand the fungal tree of life.</title>
        <authorList>
            <person name="Ahrendt S.R."/>
            <person name="Quandt C.A."/>
            <person name="Ciobanu D."/>
            <person name="Clum A."/>
            <person name="Salamov A."/>
            <person name="Andreopoulos B."/>
            <person name="Cheng J.F."/>
            <person name="Woyke T."/>
            <person name="Pelin A."/>
            <person name="Henrissat B."/>
            <person name="Reynolds N.K."/>
            <person name="Benny G.L."/>
            <person name="Smith M.E."/>
            <person name="James T.Y."/>
            <person name="Grigoriev I.V."/>
        </authorList>
    </citation>
    <scope>NUCLEOTIDE SEQUENCE [LARGE SCALE GENOMIC DNA]</scope>
</reference>
<feature type="region of interest" description="Disordered" evidence="1">
    <location>
        <begin position="163"/>
        <end position="183"/>
    </location>
</feature>
<proteinExistence type="predicted"/>
<sequence length="265" mass="29174">MRFRTARGERAVVSPPIKHSTRPHRPPNLPTSRICLPINVRNRPRKPHRKRHRPRNQPPPKPLDARPNPKCQPHSNRHADRIPLKYPHPEGLQRVALRYIFEGEWVDDLVIFCFIGTVVWMQFPGDPKSAALNWGDLCNPVAEGATTDRKASILVADSMRRTKTNGRKPLRGPAGPGRCRGPGPLCQRPGTASLYGRTGSGRSPMAATGGLCRLLPRLLAGVSSWASLRSPTQASGLTDGTARCRRSPVGSQSGWWARTLSGINA</sequence>
<evidence type="ECO:0000313" key="2">
    <source>
        <dbReference type="EMBL" id="RKO84498.1"/>
    </source>
</evidence>
<keyword evidence="3" id="KW-1185">Reference proteome</keyword>
<evidence type="ECO:0000256" key="1">
    <source>
        <dbReference type="SAM" id="MobiDB-lite"/>
    </source>
</evidence>